<comment type="caution">
    <text evidence="1">The sequence shown here is derived from an EMBL/GenBank/DDBJ whole genome shotgun (WGS) entry which is preliminary data.</text>
</comment>
<gene>
    <name evidence="1" type="ORF">KCG35_25440</name>
</gene>
<evidence type="ECO:0000313" key="1">
    <source>
        <dbReference type="EMBL" id="MBU2714398.1"/>
    </source>
</evidence>
<dbReference type="EMBL" id="JAGSOY010000257">
    <property type="protein sequence ID" value="MBU2714398.1"/>
    <property type="molecule type" value="Genomic_DNA"/>
</dbReference>
<dbReference type="Proteomes" id="UP000690515">
    <property type="component" value="Unassembled WGS sequence"/>
</dbReference>
<protein>
    <submittedName>
        <fullName evidence="1">Uncharacterized protein</fullName>
    </submittedName>
</protein>
<proteinExistence type="predicted"/>
<accession>A0ABS5ZJY2</accession>
<sequence length="137" mass="15800">MKTTILKWMGISAFAVVFFILGSVISAFSFTYLELNDRLKYEVAYLKGFVAIQKKIKEGDIKGAEVSADFLIDAHARTLYEYDFITSPFFKTDMNEVLCEVVSLRKKYPASRPVSSENYSDWLQEVDEYLSESNWKC</sequence>
<evidence type="ECO:0000313" key="2">
    <source>
        <dbReference type="Proteomes" id="UP000690515"/>
    </source>
</evidence>
<organism evidence="1 2">
    <name type="scientific">Zooshikella harenae</name>
    <dbReference type="NCBI Taxonomy" id="2827238"/>
    <lineage>
        <taxon>Bacteria</taxon>
        <taxon>Pseudomonadati</taxon>
        <taxon>Pseudomonadota</taxon>
        <taxon>Gammaproteobacteria</taxon>
        <taxon>Oceanospirillales</taxon>
        <taxon>Zooshikellaceae</taxon>
        <taxon>Zooshikella</taxon>
    </lineage>
</organism>
<name>A0ABS5ZJY2_9GAMM</name>
<keyword evidence="2" id="KW-1185">Reference proteome</keyword>
<reference evidence="1 2" key="1">
    <citation type="submission" date="2021-04" db="EMBL/GenBank/DDBJ databases">
        <authorList>
            <person name="Pira H."/>
            <person name="Risdian C."/>
            <person name="Wink J."/>
        </authorList>
    </citation>
    <scope>NUCLEOTIDE SEQUENCE [LARGE SCALE GENOMIC DNA]</scope>
    <source>
        <strain evidence="1 2">WH53</strain>
    </source>
</reference>
<dbReference type="RefSeq" id="WP_215822650.1">
    <property type="nucleotide sequence ID" value="NZ_JAGSOY010000257.1"/>
</dbReference>